<dbReference type="InterPro" id="IPR008920">
    <property type="entry name" value="TF_FadR/GntR_C"/>
</dbReference>
<evidence type="ECO:0000313" key="6">
    <source>
        <dbReference type="EMBL" id="PIB79720.1"/>
    </source>
</evidence>
<dbReference type="SUPFAM" id="SSF46785">
    <property type="entry name" value="Winged helix' DNA-binding domain"/>
    <property type="match status" value="1"/>
</dbReference>
<dbReference type="InterPro" id="IPR036388">
    <property type="entry name" value="WH-like_DNA-bd_sf"/>
</dbReference>
<proteinExistence type="predicted"/>
<evidence type="ECO:0000256" key="2">
    <source>
        <dbReference type="ARBA" id="ARBA00023125"/>
    </source>
</evidence>
<dbReference type="SUPFAM" id="SSF48008">
    <property type="entry name" value="GntR ligand-binding domain-like"/>
    <property type="match status" value="1"/>
</dbReference>
<dbReference type="Gene3D" id="1.20.120.530">
    <property type="entry name" value="GntR ligand-binding domain-like"/>
    <property type="match status" value="1"/>
</dbReference>
<dbReference type="PRINTS" id="PR00035">
    <property type="entry name" value="HTHGNTR"/>
</dbReference>
<accession>A0A2G5PNC7</accession>
<comment type="caution">
    <text evidence="6">The sequence shown here is derived from an EMBL/GenBank/DDBJ whole genome shotgun (WGS) entry which is preliminary data.</text>
</comment>
<dbReference type="Pfam" id="PF00392">
    <property type="entry name" value="GntR"/>
    <property type="match status" value="1"/>
</dbReference>
<dbReference type="Gene3D" id="1.10.10.10">
    <property type="entry name" value="Winged helix-like DNA-binding domain superfamily/Winged helix DNA-binding domain"/>
    <property type="match status" value="1"/>
</dbReference>
<feature type="region of interest" description="Disordered" evidence="4">
    <location>
        <begin position="243"/>
        <end position="268"/>
    </location>
</feature>
<dbReference type="GO" id="GO:0003700">
    <property type="term" value="F:DNA-binding transcription factor activity"/>
    <property type="evidence" value="ECO:0007669"/>
    <property type="project" value="InterPro"/>
</dbReference>
<dbReference type="CDD" id="cd07377">
    <property type="entry name" value="WHTH_GntR"/>
    <property type="match status" value="1"/>
</dbReference>
<dbReference type="InterPro" id="IPR036390">
    <property type="entry name" value="WH_DNA-bd_sf"/>
</dbReference>
<evidence type="ECO:0000256" key="1">
    <source>
        <dbReference type="ARBA" id="ARBA00023015"/>
    </source>
</evidence>
<feature type="compositionally biased region" description="Basic and acidic residues" evidence="4">
    <location>
        <begin position="259"/>
        <end position="268"/>
    </location>
</feature>
<evidence type="ECO:0000256" key="3">
    <source>
        <dbReference type="ARBA" id="ARBA00023163"/>
    </source>
</evidence>
<dbReference type="InterPro" id="IPR000524">
    <property type="entry name" value="Tscrpt_reg_HTH_GntR"/>
</dbReference>
<keyword evidence="3" id="KW-0804">Transcription</keyword>
<dbReference type="SMART" id="SM00345">
    <property type="entry name" value="HTH_GNTR"/>
    <property type="match status" value="1"/>
</dbReference>
<evidence type="ECO:0000256" key="4">
    <source>
        <dbReference type="SAM" id="MobiDB-lite"/>
    </source>
</evidence>
<dbReference type="Pfam" id="PF07729">
    <property type="entry name" value="FCD"/>
    <property type="match status" value="1"/>
</dbReference>
<dbReference type="OrthoDB" id="9784718at2"/>
<dbReference type="GO" id="GO:0003677">
    <property type="term" value="F:DNA binding"/>
    <property type="evidence" value="ECO:0007669"/>
    <property type="project" value="UniProtKB-KW"/>
</dbReference>
<dbReference type="PANTHER" id="PTHR43537">
    <property type="entry name" value="TRANSCRIPTIONAL REGULATOR, GNTR FAMILY"/>
    <property type="match status" value="1"/>
</dbReference>
<dbReference type="PROSITE" id="PS50949">
    <property type="entry name" value="HTH_GNTR"/>
    <property type="match status" value="1"/>
</dbReference>
<dbReference type="AlphaFoldDB" id="A0A2G5PNC7"/>
<protein>
    <submittedName>
        <fullName evidence="6">GntR family transcriptional regulator</fullName>
    </submittedName>
</protein>
<keyword evidence="2" id="KW-0238">DNA-binding</keyword>
<evidence type="ECO:0000313" key="7">
    <source>
        <dbReference type="Proteomes" id="UP000230971"/>
    </source>
</evidence>
<dbReference type="PANTHER" id="PTHR43537:SF44">
    <property type="entry name" value="GNTR FAMILY REGULATORY PROTEIN"/>
    <property type="match status" value="1"/>
</dbReference>
<organism evidence="6 7">
    <name type="scientific">Mycobacterium celatum</name>
    <dbReference type="NCBI Taxonomy" id="28045"/>
    <lineage>
        <taxon>Bacteria</taxon>
        <taxon>Bacillati</taxon>
        <taxon>Actinomycetota</taxon>
        <taxon>Actinomycetes</taxon>
        <taxon>Mycobacteriales</taxon>
        <taxon>Mycobacteriaceae</taxon>
        <taxon>Mycobacterium</taxon>
    </lineage>
</organism>
<sequence>MVGPMNQSSPFRPPDRQRLDEQIAAAIADAILDGAFPPGSTLPPERELAEQFGVNRTSLRQGLARLQHMGLIEARQGSGNVVRDPGGLTHPAVVEALVRKLGPDFLVELLELRAAFGAFIGRLAAERGTPDDARALRAALAAVGAAETSEARQEADLAFFSVLIHATRNRALGLLYRWVEQAFGGREHELTAAYDDADTVVTELRAIADAVLAHDASTAAATVESYLRASALRMVASYKETVPRLGTQSRRPKQLFGEPSRRVDRDES</sequence>
<keyword evidence="1" id="KW-0805">Transcription regulation</keyword>
<dbReference type="Proteomes" id="UP000230971">
    <property type="component" value="Unassembled WGS sequence"/>
</dbReference>
<name>A0A2G5PNC7_MYCCE</name>
<dbReference type="EMBL" id="PDKV01000006">
    <property type="protein sequence ID" value="PIB79720.1"/>
    <property type="molecule type" value="Genomic_DNA"/>
</dbReference>
<feature type="domain" description="HTH gntR-type" evidence="5">
    <location>
        <begin position="17"/>
        <end position="85"/>
    </location>
</feature>
<reference evidence="6 7" key="1">
    <citation type="journal article" date="2017" name="Infect. Genet. Evol.">
        <title>The new phylogeny of the genus Mycobacterium: The old and the news.</title>
        <authorList>
            <person name="Tortoli E."/>
            <person name="Fedrizzi T."/>
            <person name="Meehan C.J."/>
            <person name="Trovato A."/>
            <person name="Grottola A."/>
            <person name="Giacobazzi E."/>
            <person name="Serpini G.F."/>
            <person name="Tagliazucchi S."/>
            <person name="Fabio A."/>
            <person name="Bettua C."/>
            <person name="Bertorelli R."/>
            <person name="Frascaro F."/>
            <person name="De Sanctis V."/>
            <person name="Pecorari M."/>
            <person name="Jousson O."/>
            <person name="Segata N."/>
            <person name="Cirillo D.M."/>
        </authorList>
    </citation>
    <scope>NUCLEOTIDE SEQUENCE [LARGE SCALE GENOMIC DNA]</scope>
    <source>
        <strain evidence="6 7">NCTC 12882</strain>
    </source>
</reference>
<evidence type="ECO:0000259" key="5">
    <source>
        <dbReference type="PROSITE" id="PS50949"/>
    </source>
</evidence>
<dbReference type="SMART" id="SM00895">
    <property type="entry name" value="FCD"/>
    <property type="match status" value="1"/>
</dbReference>
<dbReference type="InterPro" id="IPR011711">
    <property type="entry name" value="GntR_C"/>
</dbReference>
<gene>
    <name evidence="6" type="ORF">CQY23_07365</name>
</gene>